<accession>A0A199UB58</accession>
<sequence>MSMKESFLVLFIQTKGKNNNKRKIFLNYTIYFLILKLKLL</sequence>
<evidence type="ECO:0000313" key="1">
    <source>
        <dbReference type="EMBL" id="OAY21904.1"/>
    </source>
</evidence>
<protein>
    <submittedName>
        <fullName evidence="1">Uncharacterized protein</fullName>
    </submittedName>
</protein>
<organism evidence="1">
    <name type="scientific">Manihot esculenta</name>
    <name type="common">Cassava</name>
    <name type="synonym">Jatropha manihot</name>
    <dbReference type="NCBI Taxonomy" id="3983"/>
    <lineage>
        <taxon>Eukaryota</taxon>
        <taxon>Viridiplantae</taxon>
        <taxon>Streptophyta</taxon>
        <taxon>Embryophyta</taxon>
        <taxon>Tracheophyta</taxon>
        <taxon>Spermatophyta</taxon>
        <taxon>Magnoliopsida</taxon>
        <taxon>eudicotyledons</taxon>
        <taxon>Gunneridae</taxon>
        <taxon>Pentapetalae</taxon>
        <taxon>rosids</taxon>
        <taxon>fabids</taxon>
        <taxon>Malpighiales</taxon>
        <taxon>Euphorbiaceae</taxon>
        <taxon>Crotonoideae</taxon>
        <taxon>Manihoteae</taxon>
        <taxon>Manihot</taxon>
    </lineage>
</organism>
<reference evidence="1" key="1">
    <citation type="submission" date="2016-02" db="EMBL/GenBank/DDBJ databases">
        <title>WGS assembly of Manihot esculenta.</title>
        <authorList>
            <person name="Bredeson J.V."/>
            <person name="Prochnik S.E."/>
            <person name="Lyons J.B."/>
            <person name="Schmutz J."/>
            <person name="Grimwood J."/>
            <person name="Vrebalov J."/>
            <person name="Bart R.S."/>
            <person name="Amuge T."/>
            <person name="Ferguson M.E."/>
            <person name="Green R."/>
            <person name="Putnam N."/>
            <person name="Stites J."/>
            <person name="Rounsley S."/>
            <person name="Rokhsar D.S."/>
        </authorList>
    </citation>
    <scope>NUCLEOTIDE SEQUENCE [LARGE SCALE GENOMIC DNA]</scope>
    <source>
        <tissue evidence="1">Leaf</tissue>
    </source>
</reference>
<gene>
    <name evidence="1" type="ORF">MANES_S046900</name>
</gene>
<name>A0A199UB58_MANES</name>
<proteinExistence type="predicted"/>
<dbReference type="AlphaFoldDB" id="A0A199UB58"/>
<dbReference type="EMBL" id="KV450594">
    <property type="protein sequence ID" value="OAY21904.1"/>
    <property type="molecule type" value="Genomic_DNA"/>
</dbReference>